<evidence type="ECO:0000256" key="8">
    <source>
        <dbReference type="SAM" id="MobiDB-lite"/>
    </source>
</evidence>
<keyword evidence="5" id="KW-0175">Coiled coil</keyword>
<reference evidence="10" key="1">
    <citation type="submission" date="2025-08" db="UniProtKB">
        <authorList>
            <consortium name="RefSeq"/>
        </authorList>
    </citation>
    <scope>IDENTIFICATION</scope>
    <source>
        <tissue evidence="10">Gonad</tissue>
    </source>
</reference>
<name>A0A6P4Z6U3_BRABE</name>
<sequence>MGTPVDCDRVSSISTSMGNSPDWTPLASAQCEMKQECVEVWRDVNMVQQSLDEETAGAGPADSHCPLLAVSRAKQLQLQAQVEVLESQQPQLMSTHKKVIEAVLVNLLQESLEQLAELLPAMKVQQKELSASLELEEQLLEQRQEIGRMLESRLAEVPEAQETSVDSRVKTFRRKIKAAEQFHGNLVQSLAEFLDTHFPPPQPGKGKGRRRHGSGPVDRTLDVDDPQWETLNNMIETLICKSMDSPHDPYIPMEPRYWPPYVEMLLRCGIAQRHPEDSGRFKLAPFDL</sequence>
<dbReference type="KEGG" id="bbel:109471833"/>
<keyword evidence="9" id="KW-1185">Reference proteome</keyword>
<evidence type="ECO:0000256" key="3">
    <source>
        <dbReference type="ARBA" id="ARBA00005795"/>
    </source>
</evidence>
<evidence type="ECO:0000313" key="9">
    <source>
        <dbReference type="Proteomes" id="UP000515135"/>
    </source>
</evidence>
<evidence type="ECO:0000313" key="10">
    <source>
        <dbReference type="RefSeq" id="XP_019626772.1"/>
    </source>
</evidence>
<evidence type="ECO:0000256" key="1">
    <source>
        <dbReference type="ARBA" id="ARBA00004123"/>
    </source>
</evidence>
<keyword evidence="6" id="KW-0539">Nucleus</keyword>
<dbReference type="GO" id="GO:0005634">
    <property type="term" value="C:nucleus"/>
    <property type="evidence" value="ECO:0007669"/>
    <property type="project" value="UniProtKB-SubCell"/>
</dbReference>
<evidence type="ECO:0000256" key="2">
    <source>
        <dbReference type="ARBA" id="ARBA00004584"/>
    </source>
</evidence>
<dbReference type="InterPro" id="IPR020993">
    <property type="entry name" value="Centromere_CenpK"/>
</dbReference>
<dbReference type="PANTHER" id="PTHR14401">
    <property type="entry name" value="CENTROMERE PROTEIN K"/>
    <property type="match status" value="1"/>
</dbReference>
<evidence type="ECO:0000256" key="6">
    <source>
        <dbReference type="ARBA" id="ARBA00023242"/>
    </source>
</evidence>
<organism evidence="9 10">
    <name type="scientific">Branchiostoma belcheri</name>
    <name type="common">Amphioxus</name>
    <dbReference type="NCBI Taxonomy" id="7741"/>
    <lineage>
        <taxon>Eukaryota</taxon>
        <taxon>Metazoa</taxon>
        <taxon>Chordata</taxon>
        <taxon>Cephalochordata</taxon>
        <taxon>Leptocardii</taxon>
        <taxon>Amphioxiformes</taxon>
        <taxon>Branchiostomatidae</taxon>
        <taxon>Branchiostoma</taxon>
    </lineage>
</organism>
<feature type="region of interest" description="Disordered" evidence="8">
    <location>
        <begin position="195"/>
        <end position="224"/>
    </location>
</feature>
<dbReference type="GO" id="GO:0000070">
    <property type="term" value="P:mitotic sister chromatid segregation"/>
    <property type="evidence" value="ECO:0007669"/>
    <property type="project" value="TreeGrafter"/>
</dbReference>
<dbReference type="GeneID" id="109471833"/>
<comment type="similarity">
    <text evidence="3">Belongs to the CENP-K/MCM22 family.</text>
</comment>
<dbReference type="GO" id="GO:0051382">
    <property type="term" value="P:kinetochore assembly"/>
    <property type="evidence" value="ECO:0007669"/>
    <property type="project" value="InterPro"/>
</dbReference>
<feature type="region of interest" description="Disordered" evidence="8">
    <location>
        <begin position="1"/>
        <end position="21"/>
    </location>
</feature>
<proteinExistence type="inferred from homology"/>
<evidence type="ECO:0000256" key="5">
    <source>
        <dbReference type="ARBA" id="ARBA00023054"/>
    </source>
</evidence>
<dbReference type="GO" id="GO:0000775">
    <property type="term" value="C:chromosome, centromeric region"/>
    <property type="evidence" value="ECO:0007669"/>
    <property type="project" value="UniProtKB-SubCell"/>
</dbReference>
<dbReference type="OrthoDB" id="9445768at2759"/>
<dbReference type="RefSeq" id="XP_019626772.1">
    <property type="nucleotide sequence ID" value="XM_019771213.1"/>
</dbReference>
<gene>
    <name evidence="10" type="primary">LOC109471833</name>
</gene>
<feature type="compositionally biased region" description="Polar residues" evidence="8">
    <location>
        <begin position="11"/>
        <end position="21"/>
    </location>
</feature>
<keyword evidence="4" id="KW-0158">Chromosome</keyword>
<protein>
    <submittedName>
        <fullName evidence="10">Centromere protein K-like</fullName>
    </submittedName>
</protein>
<evidence type="ECO:0000256" key="7">
    <source>
        <dbReference type="ARBA" id="ARBA00023328"/>
    </source>
</evidence>
<dbReference type="Proteomes" id="UP000515135">
    <property type="component" value="Unplaced"/>
</dbReference>
<dbReference type="PANTHER" id="PTHR14401:SF6">
    <property type="entry name" value="CENTROMERE PROTEIN K"/>
    <property type="match status" value="1"/>
</dbReference>
<comment type="subcellular location">
    <subcellularLocation>
        <location evidence="2">Chromosome</location>
        <location evidence="2">Centromere</location>
    </subcellularLocation>
    <subcellularLocation>
        <location evidence="1">Nucleus</location>
    </subcellularLocation>
</comment>
<accession>A0A6P4Z6U3</accession>
<dbReference type="Pfam" id="PF11802">
    <property type="entry name" value="CENP-K"/>
    <property type="match status" value="1"/>
</dbReference>
<dbReference type="AlphaFoldDB" id="A0A6P4Z6U3"/>
<keyword evidence="7" id="KW-0137">Centromere</keyword>
<evidence type="ECO:0000256" key="4">
    <source>
        <dbReference type="ARBA" id="ARBA00022454"/>
    </source>
</evidence>